<dbReference type="Gene3D" id="2.60.120.10">
    <property type="entry name" value="Jelly Rolls"/>
    <property type="match status" value="1"/>
</dbReference>
<dbReference type="SUPFAM" id="SSF51182">
    <property type="entry name" value="RmlC-like cupins"/>
    <property type="match status" value="1"/>
</dbReference>
<sequence>MDVFKLNTFTKGWFVGDFEPTIIKTKDCEVAVKIYKKGDNEGAHYHKIADELTIVVSGECKLNGQTFKAGDIVWIKPGEVAEFEATEDCVHTVVKIPSVKGDKYIVEESSGNTK</sequence>
<dbReference type="STRING" id="1797516.A3D26_00640"/>
<evidence type="ECO:0008006" key="3">
    <source>
        <dbReference type="Google" id="ProtNLM"/>
    </source>
</evidence>
<organism evidence="1 2">
    <name type="scientific">Candidatus Blackburnbacteria bacterium RIFCSPHIGHO2_02_FULL_44_20</name>
    <dbReference type="NCBI Taxonomy" id="1797516"/>
    <lineage>
        <taxon>Bacteria</taxon>
        <taxon>Candidatus Blackburniibacteriota</taxon>
    </lineage>
</organism>
<dbReference type="EMBL" id="MHBZ01000007">
    <property type="protein sequence ID" value="OGY12016.1"/>
    <property type="molecule type" value="Genomic_DNA"/>
</dbReference>
<name>A0A1G1V9F5_9BACT</name>
<dbReference type="AlphaFoldDB" id="A0A1G1V9F5"/>
<reference evidence="1 2" key="1">
    <citation type="journal article" date="2016" name="Nat. Commun.">
        <title>Thousands of microbial genomes shed light on interconnected biogeochemical processes in an aquifer system.</title>
        <authorList>
            <person name="Anantharaman K."/>
            <person name="Brown C.T."/>
            <person name="Hug L.A."/>
            <person name="Sharon I."/>
            <person name="Castelle C.J."/>
            <person name="Probst A.J."/>
            <person name="Thomas B.C."/>
            <person name="Singh A."/>
            <person name="Wilkins M.J."/>
            <person name="Karaoz U."/>
            <person name="Brodie E.L."/>
            <person name="Williams K.H."/>
            <person name="Hubbard S.S."/>
            <person name="Banfield J.F."/>
        </authorList>
    </citation>
    <scope>NUCLEOTIDE SEQUENCE [LARGE SCALE GENOMIC DNA]</scope>
</reference>
<evidence type="ECO:0000313" key="2">
    <source>
        <dbReference type="Proteomes" id="UP000178319"/>
    </source>
</evidence>
<dbReference type="CDD" id="cd02208">
    <property type="entry name" value="cupin_RmlC-like"/>
    <property type="match status" value="1"/>
</dbReference>
<gene>
    <name evidence="1" type="ORF">A3D26_00640</name>
</gene>
<dbReference type="Proteomes" id="UP000178319">
    <property type="component" value="Unassembled WGS sequence"/>
</dbReference>
<comment type="caution">
    <text evidence="1">The sequence shown here is derived from an EMBL/GenBank/DDBJ whole genome shotgun (WGS) entry which is preliminary data.</text>
</comment>
<evidence type="ECO:0000313" key="1">
    <source>
        <dbReference type="EMBL" id="OGY12016.1"/>
    </source>
</evidence>
<protein>
    <recommendedName>
        <fullName evidence="3">Cupin 2 conserved barrel domain-containing protein</fullName>
    </recommendedName>
</protein>
<proteinExistence type="predicted"/>
<accession>A0A1G1V9F5</accession>
<dbReference type="InterPro" id="IPR011051">
    <property type="entry name" value="RmlC_Cupin_sf"/>
</dbReference>
<dbReference type="InterPro" id="IPR014710">
    <property type="entry name" value="RmlC-like_jellyroll"/>
</dbReference>